<reference evidence="2" key="1">
    <citation type="journal article" date="2015" name="Nature">
        <title>Complex archaea that bridge the gap between prokaryotes and eukaryotes.</title>
        <authorList>
            <person name="Spang A."/>
            <person name="Saw J.H."/>
            <person name="Jorgensen S.L."/>
            <person name="Zaremba-Niedzwiedzka K."/>
            <person name="Martijn J."/>
            <person name="Lind A.E."/>
            <person name="van Eijk R."/>
            <person name="Schleper C."/>
            <person name="Guy L."/>
            <person name="Ettema T.J."/>
        </authorList>
    </citation>
    <scope>NUCLEOTIDE SEQUENCE</scope>
</reference>
<comment type="caution">
    <text evidence="2">The sequence shown here is derived from an EMBL/GenBank/DDBJ whole genome shotgun (WGS) entry which is preliminary data.</text>
</comment>
<keyword evidence="1" id="KW-1133">Transmembrane helix</keyword>
<proteinExistence type="predicted"/>
<keyword evidence="1" id="KW-0812">Transmembrane</keyword>
<feature type="transmembrane region" description="Helical" evidence="1">
    <location>
        <begin position="17"/>
        <end position="34"/>
    </location>
</feature>
<dbReference type="EMBL" id="LAZR01034366">
    <property type="protein sequence ID" value="KKL45490.1"/>
    <property type="molecule type" value="Genomic_DNA"/>
</dbReference>
<gene>
    <name evidence="2" type="ORF">LCGC14_2355130</name>
</gene>
<evidence type="ECO:0000313" key="2">
    <source>
        <dbReference type="EMBL" id="KKL45490.1"/>
    </source>
</evidence>
<accession>A0A0F9EKS9</accession>
<keyword evidence="1" id="KW-0472">Membrane</keyword>
<protein>
    <submittedName>
        <fullName evidence="2">Uncharacterized protein</fullName>
    </submittedName>
</protein>
<sequence>MATHDNIHIPGQSFPHWIWFTIEFFIVLGIALGISHQLTPVFEDIVVSQNWVCIQESHITTCSQEEEVTTNVQMLIWIFWGMITAIFFTWYIIIRGLILKKPILGNRS</sequence>
<organism evidence="2">
    <name type="scientific">marine sediment metagenome</name>
    <dbReference type="NCBI Taxonomy" id="412755"/>
    <lineage>
        <taxon>unclassified sequences</taxon>
        <taxon>metagenomes</taxon>
        <taxon>ecological metagenomes</taxon>
    </lineage>
</organism>
<dbReference type="AlphaFoldDB" id="A0A0F9EKS9"/>
<name>A0A0F9EKS9_9ZZZZ</name>
<evidence type="ECO:0000256" key="1">
    <source>
        <dbReference type="SAM" id="Phobius"/>
    </source>
</evidence>
<feature type="transmembrane region" description="Helical" evidence="1">
    <location>
        <begin position="74"/>
        <end position="98"/>
    </location>
</feature>